<sequence>MQPIVLQSMRIERDRFRGETITNGKFLNCDFSGTDLTDSQFIGCLFYDDTTQLGCSFNRAQLKDASFKSCDLSLADFRNTSALGLEIRECKVQGADFRGANFMNMISQRSYFCSAFITKSNLSYANFAKVVLEKCELWENRWNGANVLGASFIGSDLSGGEFNHFDWRTATFNHCDLTGSELGDLDIRLVDLEGVQLDSQQIVGLIDRLGIVLVSDA</sequence>
<name>A0A182T4A8_9DIPT</name>
<dbReference type="NCBIfam" id="NF033086">
    <property type="entry name" value="penta_rpt_Qnr"/>
    <property type="match status" value="1"/>
</dbReference>
<evidence type="ECO:0000256" key="1">
    <source>
        <dbReference type="ARBA" id="ARBA00022737"/>
    </source>
</evidence>
<dbReference type="Gene3D" id="2.160.20.80">
    <property type="entry name" value="E3 ubiquitin-protein ligase SopA"/>
    <property type="match status" value="1"/>
</dbReference>
<dbReference type="PANTHER" id="PTHR47485:SF1">
    <property type="entry name" value="THYLAKOID LUMENAL 17.4 KDA PROTEIN, CHLOROPLASTIC"/>
    <property type="match status" value="1"/>
</dbReference>
<dbReference type="Proteomes" id="UP000075901">
    <property type="component" value="Unassembled WGS sequence"/>
</dbReference>
<dbReference type="InterPro" id="IPR001646">
    <property type="entry name" value="5peptide_repeat"/>
</dbReference>
<accession>A0A182T4A8</accession>
<evidence type="ECO:0008006" key="4">
    <source>
        <dbReference type="Google" id="ProtNLM"/>
    </source>
</evidence>
<dbReference type="VEuPathDB" id="VectorBase:AMAM019351"/>
<dbReference type="PANTHER" id="PTHR47485">
    <property type="entry name" value="THYLAKOID LUMENAL 17.4 KDA PROTEIN, CHLOROPLASTIC"/>
    <property type="match status" value="1"/>
</dbReference>
<evidence type="ECO:0000313" key="2">
    <source>
        <dbReference type="EnsemblMetazoa" id="AMAM019351-PA"/>
    </source>
</evidence>
<dbReference type="Pfam" id="PF00805">
    <property type="entry name" value="Pentapeptide"/>
    <property type="match status" value="2"/>
</dbReference>
<organism evidence="2 3">
    <name type="scientific">Anopheles maculatus</name>
    <dbReference type="NCBI Taxonomy" id="74869"/>
    <lineage>
        <taxon>Eukaryota</taxon>
        <taxon>Metazoa</taxon>
        <taxon>Ecdysozoa</taxon>
        <taxon>Arthropoda</taxon>
        <taxon>Hexapoda</taxon>
        <taxon>Insecta</taxon>
        <taxon>Pterygota</taxon>
        <taxon>Neoptera</taxon>
        <taxon>Endopterygota</taxon>
        <taxon>Diptera</taxon>
        <taxon>Nematocera</taxon>
        <taxon>Culicoidea</taxon>
        <taxon>Culicidae</taxon>
        <taxon>Anophelinae</taxon>
        <taxon>Anopheles</taxon>
        <taxon>Anopheles maculatus group</taxon>
    </lineage>
</organism>
<dbReference type="AlphaFoldDB" id="A0A182T4A8"/>
<evidence type="ECO:0000313" key="3">
    <source>
        <dbReference type="Proteomes" id="UP000075901"/>
    </source>
</evidence>
<reference evidence="2" key="2">
    <citation type="submission" date="2020-05" db="UniProtKB">
        <authorList>
            <consortium name="EnsemblMetazoa"/>
        </authorList>
    </citation>
    <scope>IDENTIFICATION</scope>
    <source>
        <strain evidence="2">maculatus3</strain>
    </source>
</reference>
<keyword evidence="3" id="KW-1185">Reference proteome</keyword>
<reference evidence="3" key="1">
    <citation type="submission" date="2013-09" db="EMBL/GenBank/DDBJ databases">
        <title>The Genome Sequence of Anopheles maculatus species B.</title>
        <authorList>
            <consortium name="The Broad Institute Genomics Platform"/>
            <person name="Neafsey D.E."/>
            <person name="Besansky N."/>
            <person name="Howell P."/>
            <person name="Walton C."/>
            <person name="Young S.K."/>
            <person name="Zeng Q."/>
            <person name="Gargeya S."/>
            <person name="Fitzgerald M."/>
            <person name="Haas B."/>
            <person name="Abouelleil A."/>
            <person name="Allen A.W."/>
            <person name="Alvarado L."/>
            <person name="Arachchi H.M."/>
            <person name="Berlin A.M."/>
            <person name="Chapman S.B."/>
            <person name="Gainer-Dewar J."/>
            <person name="Goldberg J."/>
            <person name="Griggs A."/>
            <person name="Gujja S."/>
            <person name="Hansen M."/>
            <person name="Howarth C."/>
            <person name="Imamovic A."/>
            <person name="Ireland A."/>
            <person name="Larimer J."/>
            <person name="McCowan C."/>
            <person name="Murphy C."/>
            <person name="Pearson M."/>
            <person name="Poon T.W."/>
            <person name="Priest M."/>
            <person name="Roberts A."/>
            <person name="Saif S."/>
            <person name="Shea T."/>
            <person name="Sisk P."/>
            <person name="Sykes S."/>
            <person name="Wortman J."/>
            <person name="Nusbaum C."/>
            <person name="Birren B."/>
        </authorList>
    </citation>
    <scope>NUCLEOTIDE SEQUENCE [LARGE SCALE GENOMIC DNA]</scope>
    <source>
        <strain evidence="3">maculatus3</strain>
    </source>
</reference>
<dbReference type="EnsemblMetazoa" id="AMAM019351-RA">
    <property type="protein sequence ID" value="AMAM019351-PA"/>
    <property type="gene ID" value="AMAM019351"/>
</dbReference>
<protein>
    <recommendedName>
        <fullName evidence="4">Fluoroquinolone resistance protein</fullName>
    </recommendedName>
</protein>
<dbReference type="SUPFAM" id="SSF141571">
    <property type="entry name" value="Pentapeptide repeat-like"/>
    <property type="match status" value="1"/>
</dbReference>
<proteinExistence type="predicted"/>
<keyword evidence="1" id="KW-0677">Repeat</keyword>